<keyword evidence="17" id="KW-0325">Glycoprotein</keyword>
<dbReference type="Proteomes" id="UP001172457">
    <property type="component" value="Chromosome 8"/>
</dbReference>
<evidence type="ECO:0000256" key="1">
    <source>
        <dbReference type="ARBA" id="ARBA00004236"/>
    </source>
</evidence>
<dbReference type="InterPro" id="IPR003591">
    <property type="entry name" value="Leu-rich_rpt_typical-subtyp"/>
</dbReference>
<dbReference type="InterPro" id="IPR011009">
    <property type="entry name" value="Kinase-like_dom_sf"/>
</dbReference>
<dbReference type="InterPro" id="IPR032675">
    <property type="entry name" value="LRR_dom_sf"/>
</dbReference>
<evidence type="ECO:0000256" key="4">
    <source>
        <dbReference type="ARBA" id="ARBA00022527"/>
    </source>
</evidence>
<sequence length="830" mass="91954">MRMLSHTITSPMQTLFVLFGILFVLSSATAKDFNKSLEAEGLLAARHELWTNDTNSSPCSWRGISCNDQGSVVEIDAYCEEYCHNNYTCGLKWPDFSLLPNVEKLALDDCGLGGVIPEQIGSLSNLKHLFLEENHLEGKLPASFTNLTQLEILFLSYNNFSGIIPYQIGSLRNLIGLDLSQNRFLGPVPPFFGSMVNLSFLDLSGNSLSSSIPTSFGSMVNLTDLDLSGNSLSSSIPTSFGSMVNLMLLDLSMNELNSSIPTSFGSMVNLNYLDLSGNSLSSSIPTSFGSMVNLNYLDLSGNSLSSSIPTSFRSMVNLISLDLSGNSLSSSIPTSFRAMVNLKFLDLSMNELNSSIPSELGDLQSLQKLNLSHNNLAGDIPSNIGKSLSLLDIDFSSNQLSGSVVIQNQCYLRHLDLSKNVLNGTIPSQLSSSCLALEYLDLSSNNLVGVIPDFSNIPHLNFSNLSHNHLTQQQRNKLVPYQSENHLHHQRKKKLILCLEIFLPIMVVGLCFVLLGYAFYHRHNTTKKKNEPEIKRHGDVGLILNYDGTIAYEDFIKATEDFDLKYCIGTGAYGSVYEAKLPSGKTFALKKLHRYEAKQPALDKSFRNEVQVLTNLRHKNIVKLYGFCFHSNCNFLVYEYMENGSLFCALRDVEAVKLNWNKRVKIVKDVAHALAYMHHDCNPPIIHRDISSNNILLNSEMEAFVADFGASRLLDPDSSNHTVIAGTLGYIAPELAYTMVVTEKCDVYSFGVVALETIGGKHPEELLSLMNVSPNHDTSLADVLDARLSYPTNAWIQKELLRIYNVARACILTDPRSRPTMRSVSQELSR</sequence>
<keyword evidence="7" id="KW-0808">Transferase</keyword>
<dbReference type="GO" id="GO:0006952">
    <property type="term" value="P:defense response"/>
    <property type="evidence" value="ECO:0007669"/>
    <property type="project" value="UniProtKB-ARBA"/>
</dbReference>
<evidence type="ECO:0000256" key="16">
    <source>
        <dbReference type="ARBA" id="ARBA00023170"/>
    </source>
</evidence>
<dbReference type="FunFam" id="3.30.200.20:FF:000309">
    <property type="entry name" value="Leucine-rich repeat receptor protein kinase MSP1"/>
    <property type="match status" value="1"/>
</dbReference>
<keyword evidence="16" id="KW-0675">Receptor</keyword>
<evidence type="ECO:0000256" key="14">
    <source>
        <dbReference type="ARBA" id="ARBA00022989"/>
    </source>
</evidence>
<dbReference type="GO" id="GO:0004674">
    <property type="term" value="F:protein serine/threonine kinase activity"/>
    <property type="evidence" value="ECO:0007669"/>
    <property type="project" value="UniProtKB-KW"/>
</dbReference>
<evidence type="ECO:0000256" key="18">
    <source>
        <dbReference type="ARBA" id="ARBA00047899"/>
    </source>
</evidence>
<dbReference type="Pfam" id="PF00069">
    <property type="entry name" value="Pkinase"/>
    <property type="match status" value="1"/>
</dbReference>
<keyword evidence="4" id="KW-0723">Serine/threonine-protein kinase</keyword>
<evidence type="ECO:0000256" key="11">
    <source>
        <dbReference type="ARBA" id="ARBA00022741"/>
    </source>
</evidence>
<evidence type="ECO:0000256" key="15">
    <source>
        <dbReference type="ARBA" id="ARBA00023136"/>
    </source>
</evidence>
<evidence type="ECO:0000256" key="10">
    <source>
        <dbReference type="ARBA" id="ARBA00022737"/>
    </source>
</evidence>
<dbReference type="EMBL" id="JARYMX010000008">
    <property type="protein sequence ID" value="KAJ9537273.1"/>
    <property type="molecule type" value="Genomic_DNA"/>
</dbReference>
<keyword evidence="12" id="KW-0418">Kinase</keyword>
<dbReference type="Pfam" id="PF23598">
    <property type="entry name" value="LRR_14"/>
    <property type="match status" value="1"/>
</dbReference>
<evidence type="ECO:0000256" key="19">
    <source>
        <dbReference type="ARBA" id="ARBA00048679"/>
    </source>
</evidence>
<feature type="transmembrane region" description="Helical" evidence="21">
    <location>
        <begin position="501"/>
        <end position="520"/>
    </location>
</feature>
<protein>
    <recommendedName>
        <fullName evidence="3">non-specific serine/threonine protein kinase</fullName>
        <ecNumber evidence="3">2.7.11.1</ecNumber>
    </recommendedName>
</protein>
<dbReference type="InterPro" id="IPR051716">
    <property type="entry name" value="Plant_RL_S/T_kinase"/>
</dbReference>
<dbReference type="GO" id="GO:0099402">
    <property type="term" value="P:plant organ development"/>
    <property type="evidence" value="ECO:0007669"/>
    <property type="project" value="UniProtKB-ARBA"/>
</dbReference>
<dbReference type="InterPro" id="IPR017441">
    <property type="entry name" value="Protein_kinase_ATP_BS"/>
</dbReference>
<dbReference type="SUPFAM" id="SSF56112">
    <property type="entry name" value="Protein kinase-like (PK-like)"/>
    <property type="match status" value="1"/>
</dbReference>
<dbReference type="SMART" id="SM00369">
    <property type="entry name" value="LRR_TYP"/>
    <property type="match status" value="10"/>
</dbReference>
<feature type="binding site" evidence="20">
    <location>
        <position position="590"/>
    </location>
    <ligand>
        <name>ATP</name>
        <dbReference type="ChEBI" id="CHEBI:30616"/>
    </ligand>
</feature>
<dbReference type="GO" id="GO:0005524">
    <property type="term" value="F:ATP binding"/>
    <property type="evidence" value="ECO:0007669"/>
    <property type="project" value="UniProtKB-UniRule"/>
</dbReference>
<keyword evidence="9 22" id="KW-0732">Signal</keyword>
<evidence type="ECO:0000256" key="5">
    <source>
        <dbReference type="ARBA" id="ARBA00022553"/>
    </source>
</evidence>
<keyword evidence="11 20" id="KW-0547">Nucleotide-binding</keyword>
<organism evidence="24 25">
    <name type="scientific">Centaurea solstitialis</name>
    <name type="common">yellow star-thistle</name>
    <dbReference type="NCBI Taxonomy" id="347529"/>
    <lineage>
        <taxon>Eukaryota</taxon>
        <taxon>Viridiplantae</taxon>
        <taxon>Streptophyta</taxon>
        <taxon>Embryophyta</taxon>
        <taxon>Tracheophyta</taxon>
        <taxon>Spermatophyta</taxon>
        <taxon>Magnoliopsida</taxon>
        <taxon>eudicotyledons</taxon>
        <taxon>Gunneridae</taxon>
        <taxon>Pentapetalae</taxon>
        <taxon>asterids</taxon>
        <taxon>campanulids</taxon>
        <taxon>Asterales</taxon>
        <taxon>Asteraceae</taxon>
        <taxon>Carduoideae</taxon>
        <taxon>Cardueae</taxon>
        <taxon>Centaureinae</taxon>
        <taxon>Centaurea</taxon>
    </lineage>
</organism>
<dbReference type="InterPro" id="IPR000719">
    <property type="entry name" value="Prot_kinase_dom"/>
</dbReference>
<feature type="chain" id="PRO_5041270990" description="non-specific serine/threonine protein kinase" evidence="22">
    <location>
        <begin position="31"/>
        <end position="830"/>
    </location>
</feature>
<dbReference type="PANTHER" id="PTHR48053:SF126">
    <property type="entry name" value="MDIS1-INTERACTING RECEPTOR LIKE KINASE 2-LIKE ISOFORM X1"/>
    <property type="match status" value="1"/>
</dbReference>
<dbReference type="Pfam" id="PF13855">
    <property type="entry name" value="LRR_8"/>
    <property type="match status" value="2"/>
</dbReference>
<evidence type="ECO:0000259" key="23">
    <source>
        <dbReference type="PROSITE" id="PS50011"/>
    </source>
</evidence>
<name>A0AA38SEA9_9ASTR</name>
<dbReference type="InterPro" id="IPR055414">
    <property type="entry name" value="LRR_R13L4/SHOC2-like"/>
</dbReference>
<evidence type="ECO:0000256" key="6">
    <source>
        <dbReference type="ARBA" id="ARBA00022614"/>
    </source>
</evidence>
<dbReference type="AlphaFoldDB" id="A0AA38SEA9"/>
<dbReference type="PROSITE" id="PS00109">
    <property type="entry name" value="PROTEIN_KINASE_TYR"/>
    <property type="match status" value="1"/>
</dbReference>
<dbReference type="PROSITE" id="PS51450">
    <property type="entry name" value="LRR"/>
    <property type="match status" value="1"/>
</dbReference>
<dbReference type="FunFam" id="1.10.510.10:FF:000445">
    <property type="entry name" value="MDIS1-interacting receptor like kinase 2"/>
    <property type="match status" value="1"/>
</dbReference>
<evidence type="ECO:0000256" key="2">
    <source>
        <dbReference type="ARBA" id="ARBA00004479"/>
    </source>
</evidence>
<keyword evidence="14 21" id="KW-1133">Transmembrane helix</keyword>
<dbReference type="PANTHER" id="PTHR48053">
    <property type="entry name" value="LEUCINE RICH REPEAT FAMILY PROTEIN, EXPRESSED"/>
    <property type="match status" value="1"/>
</dbReference>
<evidence type="ECO:0000256" key="8">
    <source>
        <dbReference type="ARBA" id="ARBA00022692"/>
    </source>
</evidence>
<comment type="caution">
    <text evidence="24">The sequence shown here is derived from an EMBL/GenBank/DDBJ whole genome shotgun (WGS) entry which is preliminary data.</text>
</comment>
<comment type="catalytic activity">
    <reaction evidence="18">
        <text>L-threonyl-[protein] + ATP = O-phospho-L-threonyl-[protein] + ADP + H(+)</text>
        <dbReference type="Rhea" id="RHEA:46608"/>
        <dbReference type="Rhea" id="RHEA-COMP:11060"/>
        <dbReference type="Rhea" id="RHEA-COMP:11605"/>
        <dbReference type="ChEBI" id="CHEBI:15378"/>
        <dbReference type="ChEBI" id="CHEBI:30013"/>
        <dbReference type="ChEBI" id="CHEBI:30616"/>
        <dbReference type="ChEBI" id="CHEBI:61977"/>
        <dbReference type="ChEBI" id="CHEBI:456216"/>
        <dbReference type="EC" id="2.7.11.1"/>
    </reaction>
</comment>
<dbReference type="Gene3D" id="1.10.510.10">
    <property type="entry name" value="Transferase(Phosphotransferase) domain 1"/>
    <property type="match status" value="1"/>
</dbReference>
<dbReference type="PROSITE" id="PS00107">
    <property type="entry name" value="PROTEIN_KINASE_ATP"/>
    <property type="match status" value="1"/>
</dbReference>
<evidence type="ECO:0000313" key="24">
    <source>
        <dbReference type="EMBL" id="KAJ9537273.1"/>
    </source>
</evidence>
<accession>A0AA38SEA9</accession>
<dbReference type="FunFam" id="3.80.10.10:FF:000095">
    <property type="entry name" value="LRR receptor-like serine/threonine-protein kinase GSO1"/>
    <property type="match status" value="1"/>
</dbReference>
<evidence type="ECO:0000256" key="20">
    <source>
        <dbReference type="PROSITE-ProRule" id="PRU10141"/>
    </source>
</evidence>
<dbReference type="SUPFAM" id="SSF52047">
    <property type="entry name" value="RNI-like"/>
    <property type="match status" value="1"/>
</dbReference>
<keyword evidence="8 21" id="KW-0812">Transmembrane</keyword>
<dbReference type="InterPro" id="IPR001611">
    <property type="entry name" value="Leu-rich_rpt"/>
</dbReference>
<dbReference type="Gene3D" id="3.80.10.10">
    <property type="entry name" value="Ribonuclease Inhibitor"/>
    <property type="match status" value="4"/>
</dbReference>
<keyword evidence="10" id="KW-0677">Repeat</keyword>
<comment type="subcellular location">
    <subcellularLocation>
        <location evidence="1">Cell membrane</location>
    </subcellularLocation>
    <subcellularLocation>
        <location evidence="2">Membrane</location>
        <topology evidence="2">Single-pass type I membrane protein</topology>
    </subcellularLocation>
</comment>
<dbReference type="EC" id="2.7.11.1" evidence="3"/>
<comment type="catalytic activity">
    <reaction evidence="19">
        <text>L-seryl-[protein] + ATP = O-phospho-L-seryl-[protein] + ADP + H(+)</text>
        <dbReference type="Rhea" id="RHEA:17989"/>
        <dbReference type="Rhea" id="RHEA-COMP:9863"/>
        <dbReference type="Rhea" id="RHEA-COMP:11604"/>
        <dbReference type="ChEBI" id="CHEBI:15378"/>
        <dbReference type="ChEBI" id="CHEBI:29999"/>
        <dbReference type="ChEBI" id="CHEBI:30616"/>
        <dbReference type="ChEBI" id="CHEBI:83421"/>
        <dbReference type="ChEBI" id="CHEBI:456216"/>
        <dbReference type="EC" id="2.7.11.1"/>
    </reaction>
</comment>
<evidence type="ECO:0000256" key="9">
    <source>
        <dbReference type="ARBA" id="ARBA00022729"/>
    </source>
</evidence>
<dbReference type="GO" id="GO:0005886">
    <property type="term" value="C:plasma membrane"/>
    <property type="evidence" value="ECO:0007669"/>
    <property type="project" value="UniProtKB-SubCell"/>
</dbReference>
<dbReference type="Gene3D" id="3.30.200.20">
    <property type="entry name" value="Phosphorylase Kinase, domain 1"/>
    <property type="match status" value="1"/>
</dbReference>
<evidence type="ECO:0000256" key="12">
    <source>
        <dbReference type="ARBA" id="ARBA00022777"/>
    </source>
</evidence>
<dbReference type="SUPFAM" id="SSF52058">
    <property type="entry name" value="L domain-like"/>
    <property type="match status" value="1"/>
</dbReference>
<dbReference type="GO" id="GO:0009653">
    <property type="term" value="P:anatomical structure morphogenesis"/>
    <property type="evidence" value="ECO:0007669"/>
    <property type="project" value="UniProtKB-ARBA"/>
</dbReference>
<keyword evidence="6" id="KW-0433">Leucine-rich repeat</keyword>
<keyword evidence="5" id="KW-0597">Phosphoprotein</keyword>
<evidence type="ECO:0000256" key="22">
    <source>
        <dbReference type="SAM" id="SignalP"/>
    </source>
</evidence>
<proteinExistence type="predicted"/>
<feature type="signal peptide" evidence="22">
    <location>
        <begin position="1"/>
        <end position="30"/>
    </location>
</feature>
<evidence type="ECO:0000313" key="25">
    <source>
        <dbReference type="Proteomes" id="UP001172457"/>
    </source>
</evidence>
<gene>
    <name evidence="24" type="ORF">OSB04_030006</name>
</gene>
<dbReference type="Pfam" id="PF08263">
    <property type="entry name" value="LRRNT_2"/>
    <property type="match status" value="1"/>
</dbReference>
<dbReference type="FunFam" id="3.80.10.10:FF:000400">
    <property type="entry name" value="Nuclear pore complex protein NUP107"/>
    <property type="match status" value="1"/>
</dbReference>
<dbReference type="InterPro" id="IPR008266">
    <property type="entry name" value="Tyr_kinase_AS"/>
</dbReference>
<dbReference type="PRINTS" id="PR00019">
    <property type="entry name" value="LEURICHRPT"/>
</dbReference>
<dbReference type="SMART" id="SM00365">
    <property type="entry name" value="LRR_SD22"/>
    <property type="match status" value="7"/>
</dbReference>
<keyword evidence="25" id="KW-1185">Reference proteome</keyword>
<evidence type="ECO:0000256" key="3">
    <source>
        <dbReference type="ARBA" id="ARBA00012513"/>
    </source>
</evidence>
<evidence type="ECO:0000256" key="7">
    <source>
        <dbReference type="ARBA" id="ARBA00022679"/>
    </source>
</evidence>
<feature type="domain" description="Protein kinase" evidence="23">
    <location>
        <begin position="562"/>
        <end position="830"/>
    </location>
</feature>
<reference evidence="24" key="1">
    <citation type="submission" date="2023-03" db="EMBL/GenBank/DDBJ databases">
        <title>Chromosome-scale reference genome and RAD-based genetic map of yellow starthistle (Centaurea solstitialis) reveal putative structural variation and QTLs associated with invader traits.</title>
        <authorList>
            <person name="Reatini B."/>
            <person name="Cang F.A."/>
            <person name="Jiang Q."/>
            <person name="Mckibben M.T.W."/>
            <person name="Barker M.S."/>
            <person name="Rieseberg L.H."/>
            <person name="Dlugosch K.M."/>
        </authorList>
    </citation>
    <scope>NUCLEOTIDE SEQUENCE</scope>
    <source>
        <strain evidence="24">CAN-66</strain>
        <tissue evidence="24">Leaf</tissue>
    </source>
</reference>
<keyword evidence="15 21" id="KW-0472">Membrane</keyword>
<evidence type="ECO:0000256" key="13">
    <source>
        <dbReference type="ARBA" id="ARBA00022840"/>
    </source>
</evidence>
<dbReference type="InterPro" id="IPR013210">
    <property type="entry name" value="LRR_N_plant-typ"/>
</dbReference>
<dbReference type="PROSITE" id="PS50011">
    <property type="entry name" value="PROTEIN_KINASE_DOM"/>
    <property type="match status" value="1"/>
</dbReference>
<evidence type="ECO:0000256" key="21">
    <source>
        <dbReference type="SAM" id="Phobius"/>
    </source>
</evidence>
<dbReference type="GO" id="GO:0051707">
    <property type="term" value="P:response to other organism"/>
    <property type="evidence" value="ECO:0007669"/>
    <property type="project" value="UniProtKB-ARBA"/>
</dbReference>
<evidence type="ECO:0000256" key="17">
    <source>
        <dbReference type="ARBA" id="ARBA00023180"/>
    </source>
</evidence>
<keyword evidence="13 20" id="KW-0067">ATP-binding</keyword>